<sequence length="303" mass="34361">MSLAEDEVSPPESEIYDDRFGMQLMYNGIWRNEFPGDDGRVPAPPRNVDAINQRLSRRRASLTEWSFSEADFKRFRHIAANSGYKGAIRAEVLPTIWGERDRHASVLGQVGIFVNIAPFSQEWPLPLATPDYFHGACSEHLNFEILEKIHDQIIPWRDVFVEAPLAPNFFVEVGNPDHPTAVCFRKATYAGAIGCRAVQALQSSNRRERFYDDKAYTITVTYASGMLTLYAHHAIPHVPDAHSSRPSDYIMTQLGAWSMIHDAATFRQGATAFRNALDWTAEELEKAIISANQRERALWRHSV</sequence>
<name>A0A319FKY0_ASPSB</name>
<dbReference type="STRING" id="1448318.A0A319FKY0"/>
<dbReference type="EMBL" id="KZ826331">
    <property type="protein sequence ID" value="PYI08873.1"/>
    <property type="molecule type" value="Genomic_DNA"/>
</dbReference>
<proteinExistence type="predicted"/>
<evidence type="ECO:0000313" key="2">
    <source>
        <dbReference type="Proteomes" id="UP000248423"/>
    </source>
</evidence>
<accession>A0A319FKY0</accession>
<organism evidence="1 2">
    <name type="scientific">Aspergillus sclerotiicarbonarius (strain CBS 121057 / IBT 28362)</name>
    <dbReference type="NCBI Taxonomy" id="1448318"/>
    <lineage>
        <taxon>Eukaryota</taxon>
        <taxon>Fungi</taxon>
        <taxon>Dikarya</taxon>
        <taxon>Ascomycota</taxon>
        <taxon>Pezizomycotina</taxon>
        <taxon>Eurotiomycetes</taxon>
        <taxon>Eurotiomycetidae</taxon>
        <taxon>Eurotiales</taxon>
        <taxon>Aspergillaceae</taxon>
        <taxon>Aspergillus</taxon>
        <taxon>Aspergillus subgen. Circumdati</taxon>
    </lineage>
</organism>
<dbReference type="AlphaFoldDB" id="A0A319FKY0"/>
<gene>
    <name evidence="1" type="ORF">BO78DRAFT_309673</name>
</gene>
<dbReference type="OrthoDB" id="4503105at2759"/>
<evidence type="ECO:0000313" key="1">
    <source>
        <dbReference type="EMBL" id="PYI08873.1"/>
    </source>
</evidence>
<dbReference type="Proteomes" id="UP000248423">
    <property type="component" value="Unassembled WGS sequence"/>
</dbReference>
<protein>
    <submittedName>
        <fullName evidence="1">Uncharacterized protein</fullName>
    </submittedName>
</protein>
<reference evidence="1 2" key="1">
    <citation type="submission" date="2018-02" db="EMBL/GenBank/DDBJ databases">
        <title>The genomes of Aspergillus section Nigri reveals drivers in fungal speciation.</title>
        <authorList>
            <consortium name="DOE Joint Genome Institute"/>
            <person name="Vesth T.C."/>
            <person name="Nybo J."/>
            <person name="Theobald S."/>
            <person name="Brandl J."/>
            <person name="Frisvad J.C."/>
            <person name="Nielsen K.F."/>
            <person name="Lyhne E.K."/>
            <person name="Kogle M.E."/>
            <person name="Kuo A."/>
            <person name="Riley R."/>
            <person name="Clum A."/>
            <person name="Nolan M."/>
            <person name="Lipzen A."/>
            <person name="Salamov A."/>
            <person name="Henrissat B."/>
            <person name="Wiebenga A."/>
            <person name="De vries R.P."/>
            <person name="Grigoriev I.V."/>
            <person name="Mortensen U.H."/>
            <person name="Andersen M.R."/>
            <person name="Baker S.E."/>
        </authorList>
    </citation>
    <scope>NUCLEOTIDE SEQUENCE [LARGE SCALE GENOMIC DNA]</scope>
    <source>
        <strain evidence="1 2">CBS 121057</strain>
    </source>
</reference>
<keyword evidence="2" id="KW-1185">Reference proteome</keyword>
<dbReference type="VEuPathDB" id="FungiDB:BO78DRAFT_309673"/>